<reference evidence="1" key="1">
    <citation type="submission" date="2018-10" db="EMBL/GenBank/DDBJ databases">
        <authorList>
            <person name="Hariharan J."/>
            <person name="Choudoir M.J."/>
            <person name="Diebold P."/>
            <person name="Panke-Buisse K."/>
            <person name="Campbell A.N."/>
            <person name="Buckley D.H."/>
        </authorList>
    </citation>
    <scope>NUCLEOTIDE SEQUENCE</scope>
    <source>
        <strain evidence="1">Gb1</strain>
    </source>
</reference>
<dbReference type="RefSeq" id="WP_099177920.1">
    <property type="nucleotide sequence ID" value="NZ_RDBM01000037.1"/>
</dbReference>
<dbReference type="InterPro" id="IPR026334">
    <property type="entry name" value="FxSxx-COOH"/>
</dbReference>
<organism evidence="1">
    <name type="scientific">Streptomyces sp. gb1(2016)</name>
    <dbReference type="NCBI Taxonomy" id="1828321"/>
    <lineage>
        <taxon>Bacteria</taxon>
        <taxon>Bacillati</taxon>
        <taxon>Actinomycetota</taxon>
        <taxon>Actinomycetes</taxon>
        <taxon>Kitasatosporales</taxon>
        <taxon>Streptomycetaceae</taxon>
        <taxon>Streptomyces</taxon>
    </lineage>
</organism>
<sequence length="54" mass="5656">MKTYESTPSFAVAKRRVPLAKIDASGSAAARKMGRVLATAGGRPTQISTFNSSL</sequence>
<protein>
    <submittedName>
        <fullName evidence="1">FXSXX-COOH protein</fullName>
    </submittedName>
</protein>
<dbReference type="AlphaFoldDB" id="A0A652KN36"/>
<dbReference type="EMBL" id="RDBM01000037">
    <property type="protein sequence ID" value="TXS25062.1"/>
    <property type="molecule type" value="Genomic_DNA"/>
</dbReference>
<gene>
    <name evidence="1" type="primary">fxsA</name>
    <name evidence="1" type="ORF">EAO74_32500</name>
</gene>
<accession>A0A652KN36</accession>
<dbReference type="NCBIfam" id="TIGR04268">
    <property type="entry name" value="FxSxx-COOH"/>
    <property type="match status" value="1"/>
</dbReference>
<evidence type="ECO:0000313" key="1">
    <source>
        <dbReference type="EMBL" id="TXS25062.1"/>
    </source>
</evidence>
<proteinExistence type="predicted"/>
<comment type="caution">
    <text evidence="1">The sequence shown here is derived from an EMBL/GenBank/DDBJ whole genome shotgun (WGS) entry which is preliminary data.</text>
</comment>
<name>A0A652KN36_9ACTN</name>